<sequence length="66" mass="7732">MEEVNIENVILKDGFAGDRRYLKDRYLDDTTKVIYLISRLYGNAMNWAATYKRLGFNQVKKLINDG</sequence>
<accession>A0A1Y1VWE3</accession>
<gene>
    <name evidence="1" type="ORF">BCR32DRAFT_286566</name>
</gene>
<protein>
    <submittedName>
        <fullName evidence="1">Uncharacterized protein</fullName>
    </submittedName>
</protein>
<evidence type="ECO:0000313" key="1">
    <source>
        <dbReference type="EMBL" id="ORX65345.1"/>
    </source>
</evidence>
<keyword evidence="2" id="KW-1185">Reference proteome</keyword>
<name>A0A1Y1VWE3_9FUNG</name>
<reference evidence="1 2" key="2">
    <citation type="submission" date="2016-08" db="EMBL/GenBank/DDBJ databases">
        <title>Pervasive Adenine N6-methylation of Active Genes in Fungi.</title>
        <authorList>
            <consortium name="DOE Joint Genome Institute"/>
            <person name="Mondo S.J."/>
            <person name="Dannebaum R.O."/>
            <person name="Kuo R.C."/>
            <person name="Labutti K."/>
            <person name="Haridas S."/>
            <person name="Kuo A."/>
            <person name="Salamov A."/>
            <person name="Ahrendt S.R."/>
            <person name="Lipzen A."/>
            <person name="Sullivan W."/>
            <person name="Andreopoulos W.B."/>
            <person name="Clum A."/>
            <person name="Lindquist E."/>
            <person name="Daum C."/>
            <person name="Ramamoorthy G.K."/>
            <person name="Gryganskyi A."/>
            <person name="Culley D."/>
            <person name="Magnuson J.K."/>
            <person name="James T.Y."/>
            <person name="O'Malley M.A."/>
            <person name="Stajich J.E."/>
            <person name="Spatafora J.W."/>
            <person name="Visel A."/>
            <person name="Grigoriev I.V."/>
        </authorList>
    </citation>
    <scope>NUCLEOTIDE SEQUENCE [LARGE SCALE GENOMIC DNA]</scope>
    <source>
        <strain evidence="1 2">S4</strain>
    </source>
</reference>
<comment type="caution">
    <text evidence="1">The sequence shown here is derived from an EMBL/GenBank/DDBJ whole genome shotgun (WGS) entry which is preliminary data.</text>
</comment>
<proteinExistence type="predicted"/>
<dbReference type="EMBL" id="MCFG01000467">
    <property type="protein sequence ID" value="ORX65345.1"/>
    <property type="molecule type" value="Genomic_DNA"/>
</dbReference>
<dbReference type="Proteomes" id="UP000193944">
    <property type="component" value="Unassembled WGS sequence"/>
</dbReference>
<evidence type="ECO:0000313" key="2">
    <source>
        <dbReference type="Proteomes" id="UP000193944"/>
    </source>
</evidence>
<organism evidence="1 2">
    <name type="scientific">Anaeromyces robustus</name>
    <dbReference type="NCBI Taxonomy" id="1754192"/>
    <lineage>
        <taxon>Eukaryota</taxon>
        <taxon>Fungi</taxon>
        <taxon>Fungi incertae sedis</taxon>
        <taxon>Chytridiomycota</taxon>
        <taxon>Chytridiomycota incertae sedis</taxon>
        <taxon>Neocallimastigomycetes</taxon>
        <taxon>Neocallimastigales</taxon>
        <taxon>Neocallimastigaceae</taxon>
        <taxon>Anaeromyces</taxon>
    </lineage>
</organism>
<dbReference type="AlphaFoldDB" id="A0A1Y1VWE3"/>
<reference evidence="1 2" key="1">
    <citation type="submission" date="2016-08" db="EMBL/GenBank/DDBJ databases">
        <title>A Parts List for Fungal Cellulosomes Revealed by Comparative Genomics.</title>
        <authorList>
            <consortium name="DOE Joint Genome Institute"/>
            <person name="Haitjema C.H."/>
            <person name="Gilmore S.P."/>
            <person name="Henske J.K."/>
            <person name="Solomon K.V."/>
            <person name="De Groot R."/>
            <person name="Kuo A."/>
            <person name="Mondo S.J."/>
            <person name="Salamov A.A."/>
            <person name="Labutti K."/>
            <person name="Zhao Z."/>
            <person name="Chiniquy J."/>
            <person name="Barry K."/>
            <person name="Brewer H.M."/>
            <person name="Purvine S.O."/>
            <person name="Wright A.T."/>
            <person name="Boxma B."/>
            <person name="Van Alen T."/>
            <person name="Hackstein J.H."/>
            <person name="Baker S.E."/>
            <person name="Grigoriev I.V."/>
            <person name="O'Malley M.A."/>
        </authorList>
    </citation>
    <scope>NUCLEOTIDE SEQUENCE [LARGE SCALE GENOMIC DNA]</scope>
    <source>
        <strain evidence="1 2">S4</strain>
    </source>
</reference>